<dbReference type="KEGG" id="hdo:MUK72_10075"/>
<dbReference type="SMART" id="SM00849">
    <property type="entry name" value="Lactamase_B"/>
    <property type="match status" value="1"/>
</dbReference>
<dbReference type="InterPro" id="IPR050662">
    <property type="entry name" value="Sec-metab_biosynth-thioest"/>
</dbReference>
<accession>A0AAV3SC44</accession>
<organism evidence="2 5">
    <name type="scientific">Halococcus dombrowskii</name>
    <dbReference type="NCBI Taxonomy" id="179637"/>
    <lineage>
        <taxon>Archaea</taxon>
        <taxon>Methanobacteriati</taxon>
        <taxon>Methanobacteriota</taxon>
        <taxon>Stenosarchaea group</taxon>
        <taxon>Halobacteria</taxon>
        <taxon>Halobacteriales</taxon>
        <taxon>Halococcaceae</taxon>
        <taxon>Halococcus</taxon>
    </lineage>
</organism>
<dbReference type="SUPFAM" id="SSF56281">
    <property type="entry name" value="Metallo-hydrolase/oxidoreductase"/>
    <property type="match status" value="1"/>
</dbReference>
<sequence>MTSIDRIRLPTPFGVGDVNCYLLPTAELTVIDPGPETADAREALHLGLNERGYSVEDVENVLITHPHMDHFGGARRLADEADARVIAHGDAIERLAAPTGQFEDEQAFFHGFLRSMGMPEDTVETLLTLPESYTDFQSPVTPDRTVADGERLDLGVVLDCVHTPGHAVGSVCYRLRSENAVFTGDHVLPDITPNPTLTTLPGKSNERTRSLPTYLASLDKLRTIDETVGYGGHGDRMESLQKRIDETIGHHHERKEHIAGMIPDSEPGTTAYRLMNELFPELPATEGFVGISEIVGHLDLLDDEGRLDWHETDGVRKCVLAG</sequence>
<dbReference type="InterPro" id="IPR001279">
    <property type="entry name" value="Metallo-B-lactamas"/>
</dbReference>
<evidence type="ECO:0000259" key="1">
    <source>
        <dbReference type="SMART" id="SM00849"/>
    </source>
</evidence>
<feature type="domain" description="Metallo-beta-lactamase" evidence="1">
    <location>
        <begin position="17"/>
        <end position="233"/>
    </location>
</feature>
<evidence type="ECO:0000313" key="5">
    <source>
        <dbReference type="Proteomes" id="UP001500962"/>
    </source>
</evidence>
<dbReference type="GeneID" id="71762197"/>
<reference evidence="2" key="3">
    <citation type="submission" date="2023-12" db="EMBL/GenBank/DDBJ databases">
        <authorList>
            <person name="Sun Q."/>
            <person name="Inoue M."/>
        </authorList>
    </citation>
    <scope>NUCLEOTIDE SEQUENCE</scope>
    <source>
        <strain evidence="2">JCM 12289</strain>
    </source>
</reference>
<dbReference type="RefSeq" id="WP_244699727.1">
    <property type="nucleotide sequence ID" value="NZ_BAAADN010000002.1"/>
</dbReference>
<dbReference type="EMBL" id="CP095005">
    <property type="protein sequence ID" value="UOO94317.1"/>
    <property type="molecule type" value="Genomic_DNA"/>
</dbReference>
<evidence type="ECO:0000313" key="2">
    <source>
        <dbReference type="EMBL" id="GAA0449601.1"/>
    </source>
</evidence>
<name>A0AAV3SC44_HALDO</name>
<protein>
    <submittedName>
        <fullName evidence="2">MBL fold metallo-hydrolase</fullName>
    </submittedName>
</protein>
<dbReference type="AlphaFoldDB" id="A0AAV3SC44"/>
<dbReference type="Pfam" id="PF00753">
    <property type="entry name" value="Lactamase_B"/>
    <property type="match status" value="1"/>
</dbReference>
<dbReference type="Proteomes" id="UP000830542">
    <property type="component" value="Chromosome"/>
</dbReference>
<evidence type="ECO:0000313" key="3">
    <source>
        <dbReference type="EMBL" id="UOO94317.1"/>
    </source>
</evidence>
<evidence type="ECO:0000313" key="4">
    <source>
        <dbReference type="Proteomes" id="UP000830542"/>
    </source>
</evidence>
<dbReference type="EMBL" id="BAAADN010000002">
    <property type="protein sequence ID" value="GAA0449601.1"/>
    <property type="molecule type" value="Genomic_DNA"/>
</dbReference>
<reference evidence="3" key="2">
    <citation type="submission" date="2022-04" db="EMBL/GenBank/DDBJ databases">
        <title>Sequencing and genomic assembly of Halococcus dombrowskii.</title>
        <authorList>
            <person name="Lim S.W."/>
            <person name="MacLea K.S."/>
        </authorList>
    </citation>
    <scope>NUCLEOTIDE SEQUENCE</scope>
    <source>
        <strain evidence="3">H4</strain>
    </source>
</reference>
<keyword evidence="4" id="KW-1185">Reference proteome</keyword>
<dbReference type="Gene3D" id="3.60.15.10">
    <property type="entry name" value="Ribonuclease Z/Hydroxyacylglutathione hydrolase-like"/>
    <property type="match status" value="1"/>
</dbReference>
<gene>
    <name evidence="2" type="ORF">GCM10008985_01290</name>
    <name evidence="3" type="ORF">MUK72_10075</name>
</gene>
<reference evidence="2" key="1">
    <citation type="journal article" date="2014" name="Int. J. Syst. Evol. Microbiol.">
        <title>Complete genome sequence of Corynebacterium casei LMG S-19264T (=DSM 44701T), isolated from a smear-ripened cheese.</title>
        <authorList>
            <consortium name="US DOE Joint Genome Institute (JGI-PGF)"/>
            <person name="Walter F."/>
            <person name="Albersmeier A."/>
            <person name="Kalinowski J."/>
            <person name="Ruckert C."/>
        </authorList>
    </citation>
    <scope>NUCLEOTIDE SEQUENCE</scope>
    <source>
        <strain evidence="2">JCM 12289</strain>
    </source>
</reference>
<dbReference type="Proteomes" id="UP001500962">
    <property type="component" value="Unassembled WGS sequence"/>
</dbReference>
<proteinExistence type="predicted"/>
<dbReference type="PANTHER" id="PTHR23131:SF4">
    <property type="entry name" value="METALLO-BETA-LACTAMASE SUPERFAMILY POTEIN"/>
    <property type="match status" value="1"/>
</dbReference>
<dbReference type="PANTHER" id="PTHR23131">
    <property type="entry name" value="ENDORIBONUCLEASE LACTB2"/>
    <property type="match status" value="1"/>
</dbReference>
<dbReference type="InterPro" id="IPR036866">
    <property type="entry name" value="RibonucZ/Hydroxyglut_hydro"/>
</dbReference>